<protein>
    <submittedName>
        <fullName evidence="1">Uncharacterized protein</fullName>
    </submittedName>
</protein>
<evidence type="ECO:0000313" key="1">
    <source>
        <dbReference type="EMBL" id="GAA3926747.1"/>
    </source>
</evidence>
<gene>
    <name evidence="1" type="ORF">GCM10022277_23580</name>
</gene>
<sequence length="577" mass="65930">MKNSHIHSNEVSGNVINSASGVNKVRAELSTPYYMDKFHKQYHSAVSEKRNKRLSIKQFPEGFTAFSEKSPDDTNTDFGDAWMYNSGKSLGVCNEIYAHPELEELSLEHSSHRRNRLRRTQKLWADLFQHDEDLMYSSDQYSLVSRLSHNVSVISTLEARDEIYFPMAFLKGNRALGGAYTYLWQAATPEQSKVQRAPIADKPIKEFHTGGCLFGSTLYGVDQQGERHPLTNPHHQIPEGRIVESIYCPYDSHPDELLTRQSLINLVPMMKALSHEQAIKLRYHLPLANYIIYGLNWYFKGQLTYESLLQYIDLVKERAGDHLTFLAGFEREHGITVLTSNTIESLALVETPTHQLLTSLLNKIGVEQRDCQTLSQEEITAYRAKVSEAMWTFLANQPVAESDLWYEVRTKVNEGQLKIDLGDLLSINYMDYSANLAMSVVQHGDREVMSLLPTHESPVMHWYKRALAEEYGAALCMQWLVPIKVHMSDFRDRLFFTEDYLSQIEDVMSNNLVAKNFLQTASIALDSPELADVMAEQIHSGFIMHEQSIQWEEEKTQAVMGAVADIFILNTEEAEIT</sequence>
<organism evidence="1 2">
    <name type="scientific">Litoribacillus peritrichatus</name>
    <dbReference type="NCBI Taxonomy" id="718191"/>
    <lineage>
        <taxon>Bacteria</taxon>
        <taxon>Pseudomonadati</taxon>
        <taxon>Pseudomonadota</taxon>
        <taxon>Gammaproteobacteria</taxon>
        <taxon>Oceanospirillales</taxon>
        <taxon>Oceanospirillaceae</taxon>
        <taxon>Litoribacillus</taxon>
    </lineage>
</organism>
<comment type="caution">
    <text evidence="1">The sequence shown here is derived from an EMBL/GenBank/DDBJ whole genome shotgun (WGS) entry which is preliminary data.</text>
</comment>
<accession>A0ABP7MN34</accession>
<keyword evidence="2" id="KW-1185">Reference proteome</keyword>
<dbReference type="Proteomes" id="UP001501565">
    <property type="component" value="Unassembled WGS sequence"/>
</dbReference>
<proteinExistence type="predicted"/>
<dbReference type="EMBL" id="BAABBN010000007">
    <property type="protein sequence ID" value="GAA3926747.1"/>
    <property type="molecule type" value="Genomic_DNA"/>
</dbReference>
<evidence type="ECO:0000313" key="2">
    <source>
        <dbReference type="Proteomes" id="UP001501565"/>
    </source>
</evidence>
<reference evidence="2" key="1">
    <citation type="journal article" date="2019" name="Int. J. Syst. Evol. Microbiol.">
        <title>The Global Catalogue of Microorganisms (GCM) 10K type strain sequencing project: providing services to taxonomists for standard genome sequencing and annotation.</title>
        <authorList>
            <consortium name="The Broad Institute Genomics Platform"/>
            <consortium name="The Broad Institute Genome Sequencing Center for Infectious Disease"/>
            <person name="Wu L."/>
            <person name="Ma J."/>
        </authorList>
    </citation>
    <scope>NUCLEOTIDE SEQUENCE [LARGE SCALE GENOMIC DNA]</scope>
    <source>
        <strain evidence="2">JCM 17551</strain>
    </source>
</reference>
<dbReference type="RefSeq" id="WP_344798734.1">
    <property type="nucleotide sequence ID" value="NZ_BAABBN010000007.1"/>
</dbReference>
<name>A0ABP7MN34_9GAMM</name>